<accession>U5GHU7</accession>
<dbReference type="Proteomes" id="UP000006729">
    <property type="component" value="Chromosome 4"/>
</dbReference>
<keyword evidence="2" id="KW-1185">Reference proteome</keyword>
<dbReference type="InParanoid" id="U5GHU7"/>
<name>U5GHU7_POPTR</name>
<gene>
    <name evidence="1" type="ORF">POPTR_004G038900</name>
</gene>
<dbReference type="AlphaFoldDB" id="U5GHU7"/>
<proteinExistence type="predicted"/>
<evidence type="ECO:0008006" key="3">
    <source>
        <dbReference type="Google" id="ProtNLM"/>
    </source>
</evidence>
<organism evidence="1 2">
    <name type="scientific">Populus trichocarpa</name>
    <name type="common">Western balsam poplar</name>
    <name type="synonym">Populus balsamifera subsp. trichocarpa</name>
    <dbReference type="NCBI Taxonomy" id="3694"/>
    <lineage>
        <taxon>Eukaryota</taxon>
        <taxon>Viridiplantae</taxon>
        <taxon>Streptophyta</taxon>
        <taxon>Embryophyta</taxon>
        <taxon>Tracheophyta</taxon>
        <taxon>Spermatophyta</taxon>
        <taxon>Magnoliopsida</taxon>
        <taxon>eudicotyledons</taxon>
        <taxon>Gunneridae</taxon>
        <taxon>Pentapetalae</taxon>
        <taxon>rosids</taxon>
        <taxon>fabids</taxon>
        <taxon>Malpighiales</taxon>
        <taxon>Salicaceae</taxon>
        <taxon>Saliceae</taxon>
        <taxon>Populus</taxon>
    </lineage>
</organism>
<dbReference type="STRING" id="3694.U5GHU7"/>
<reference evidence="1 2" key="1">
    <citation type="journal article" date="2006" name="Science">
        <title>The genome of black cottonwood, Populus trichocarpa (Torr. &amp; Gray).</title>
        <authorList>
            <person name="Tuskan G.A."/>
            <person name="Difazio S."/>
            <person name="Jansson S."/>
            <person name="Bohlmann J."/>
            <person name="Grigoriev I."/>
            <person name="Hellsten U."/>
            <person name="Putnam N."/>
            <person name="Ralph S."/>
            <person name="Rombauts S."/>
            <person name="Salamov A."/>
            <person name="Schein J."/>
            <person name="Sterck L."/>
            <person name="Aerts A."/>
            <person name="Bhalerao R.R."/>
            <person name="Bhalerao R.P."/>
            <person name="Blaudez D."/>
            <person name="Boerjan W."/>
            <person name="Brun A."/>
            <person name="Brunner A."/>
            <person name="Busov V."/>
            <person name="Campbell M."/>
            <person name="Carlson J."/>
            <person name="Chalot M."/>
            <person name="Chapman J."/>
            <person name="Chen G.L."/>
            <person name="Cooper D."/>
            <person name="Coutinho P.M."/>
            <person name="Couturier J."/>
            <person name="Covert S."/>
            <person name="Cronk Q."/>
            <person name="Cunningham R."/>
            <person name="Davis J."/>
            <person name="Degroeve S."/>
            <person name="Dejardin A."/>
            <person name="Depamphilis C."/>
            <person name="Detter J."/>
            <person name="Dirks B."/>
            <person name="Dubchak I."/>
            <person name="Duplessis S."/>
            <person name="Ehlting J."/>
            <person name="Ellis B."/>
            <person name="Gendler K."/>
            <person name="Goodstein D."/>
            <person name="Gribskov M."/>
            <person name="Grimwood J."/>
            <person name="Groover A."/>
            <person name="Gunter L."/>
            <person name="Hamberger B."/>
            <person name="Heinze B."/>
            <person name="Helariutta Y."/>
            <person name="Henrissat B."/>
            <person name="Holligan D."/>
            <person name="Holt R."/>
            <person name="Huang W."/>
            <person name="Islam-Faridi N."/>
            <person name="Jones S."/>
            <person name="Jones-Rhoades M."/>
            <person name="Jorgensen R."/>
            <person name="Joshi C."/>
            <person name="Kangasjarvi J."/>
            <person name="Karlsson J."/>
            <person name="Kelleher C."/>
            <person name="Kirkpatrick R."/>
            <person name="Kirst M."/>
            <person name="Kohler A."/>
            <person name="Kalluri U."/>
            <person name="Larimer F."/>
            <person name="Leebens-Mack J."/>
            <person name="Leple J.C."/>
            <person name="Locascio P."/>
            <person name="Lou Y."/>
            <person name="Lucas S."/>
            <person name="Martin F."/>
            <person name="Montanini B."/>
            <person name="Napoli C."/>
            <person name="Nelson D.R."/>
            <person name="Nelson C."/>
            <person name="Nieminen K."/>
            <person name="Nilsson O."/>
            <person name="Pereda V."/>
            <person name="Peter G."/>
            <person name="Philippe R."/>
            <person name="Pilate G."/>
            <person name="Poliakov A."/>
            <person name="Razumovskaya J."/>
            <person name="Richardson P."/>
            <person name="Rinaldi C."/>
            <person name="Ritland K."/>
            <person name="Rouze P."/>
            <person name="Ryaboy D."/>
            <person name="Schmutz J."/>
            <person name="Schrader J."/>
            <person name="Segerman B."/>
            <person name="Shin H."/>
            <person name="Siddiqui A."/>
            <person name="Sterky F."/>
            <person name="Terry A."/>
            <person name="Tsai C.J."/>
            <person name="Uberbacher E."/>
            <person name="Unneberg P."/>
            <person name="Vahala J."/>
            <person name="Wall K."/>
            <person name="Wessler S."/>
            <person name="Yang G."/>
            <person name="Yin T."/>
            <person name="Douglas C."/>
            <person name="Marra M."/>
            <person name="Sandberg G."/>
            <person name="Van de Peer Y."/>
            <person name="Rokhsar D."/>
        </authorList>
    </citation>
    <scope>NUCLEOTIDE SEQUENCE [LARGE SCALE GENOMIC DNA]</scope>
    <source>
        <strain evidence="2">cv. Nisqually</strain>
    </source>
</reference>
<evidence type="ECO:0000313" key="2">
    <source>
        <dbReference type="Proteomes" id="UP000006729"/>
    </source>
</evidence>
<sequence>MKSVVRDESLYISLVVELSERLEAAKETIVILKRAVTNISSGVSTSKSKVPELKSFGRATSYNELENFLWDMEQYFSVAKISVVKQVNLTVMYLRGDVKLWWRTRTKEDLSVGCPKIETWDHLKQELK</sequence>
<protein>
    <recommendedName>
        <fullName evidence="3">Retrotransposon gag domain-containing protein</fullName>
    </recommendedName>
</protein>
<dbReference type="HOGENOM" id="CLU_1965274_0_0_1"/>
<evidence type="ECO:0000313" key="1">
    <source>
        <dbReference type="EMBL" id="PNT39451.1"/>
    </source>
</evidence>
<feature type="non-terminal residue" evidence="1">
    <location>
        <position position="128"/>
    </location>
</feature>
<dbReference type="EMBL" id="CM009293">
    <property type="protein sequence ID" value="PNT39451.1"/>
    <property type="molecule type" value="Genomic_DNA"/>
</dbReference>